<keyword evidence="7 9" id="KW-0594">Phospholipid biosynthesis</keyword>
<dbReference type="Proteomes" id="UP001163266">
    <property type="component" value="Chromosome"/>
</dbReference>
<evidence type="ECO:0000313" key="12">
    <source>
        <dbReference type="EMBL" id="UZD56412.1"/>
    </source>
</evidence>
<feature type="domain" description="PLD phosphodiesterase" evidence="11">
    <location>
        <begin position="147"/>
        <end position="174"/>
    </location>
</feature>
<comment type="subcellular location">
    <subcellularLocation>
        <location evidence="9">Cell membrane</location>
        <topology evidence="9">Peripheral membrane protein</topology>
    </subcellularLocation>
</comment>
<dbReference type="CDD" id="cd09110">
    <property type="entry name" value="PLDc_CLS_1"/>
    <property type="match status" value="1"/>
</dbReference>
<reference evidence="12" key="1">
    <citation type="submission" date="2022-10" db="EMBL/GenBank/DDBJ databases">
        <title>Complete genome sequence of Schlegelella aquatica LMG 23380.</title>
        <authorList>
            <person name="Musilova J."/>
            <person name="Kourilova X."/>
            <person name="Bezdicek M."/>
            <person name="Hermankova K."/>
            <person name="Obruca S."/>
            <person name="Sedlar K."/>
        </authorList>
    </citation>
    <scope>NUCLEOTIDE SEQUENCE</scope>
    <source>
        <strain evidence="12">LMG 23380</strain>
    </source>
</reference>
<evidence type="ECO:0000256" key="1">
    <source>
        <dbReference type="ARBA" id="ARBA00022475"/>
    </source>
</evidence>
<dbReference type="EMBL" id="CP110257">
    <property type="protein sequence ID" value="UZD56412.1"/>
    <property type="molecule type" value="Genomic_DNA"/>
</dbReference>
<feature type="active site" evidence="9">
    <location>
        <position position="365"/>
    </location>
</feature>
<feature type="region of interest" description="Disordered" evidence="10">
    <location>
        <begin position="1"/>
        <end position="20"/>
    </location>
</feature>
<dbReference type="GO" id="GO:0016740">
    <property type="term" value="F:transferase activity"/>
    <property type="evidence" value="ECO:0007669"/>
    <property type="project" value="UniProtKB-KW"/>
</dbReference>
<feature type="active site" evidence="9">
    <location>
        <position position="358"/>
    </location>
</feature>
<feature type="active site" evidence="9">
    <location>
        <position position="154"/>
    </location>
</feature>
<gene>
    <name evidence="9 12" type="primary">clsB</name>
    <name evidence="12" type="ORF">OMP39_03585</name>
</gene>
<accession>A0ABY6MWP1</accession>
<evidence type="ECO:0000256" key="3">
    <source>
        <dbReference type="ARBA" id="ARBA00022679"/>
    </source>
</evidence>
<dbReference type="EC" id="2.7.8.-" evidence="9"/>
<sequence length="450" mass="50804">MPSPRGDPPAPAEPRAETGLDPLPATVQEAWPFAWYVHPRPVFLGGNRVRLLRGGEKLFPALCEAVARARHEVWFATYIFHDDPAASIVAEALCRAARRGVRVRVVLDGFGSWSTLPRLLPQLRAAGVAAVVFRPIRGWWSWFQPGQLRRLHQKLCVVDGEVAFVGGINIIDDLLDIRHGWSQLPRLDYAVEVRGPVVHPIEHTVRALWTRASFGRDWRDELAVLARSPHPIARAKRFFRRLRATRWAGLEGAALDPSPVRAAFVVRDNFRQRRTIERSYIEAIRRAERRVDVVSPYFYPGRVFRQALVAAASRGVQVRLLLQGKLDYRIAGFAARALYDELLVHGVRIFEYMPAFLHAKVAVVDDDWATVGSSNIDPLSLLVNLEANVIVRDQAFVRGLSEELEEAFAASREVTQPDLALPRWWGRLRRGVVAWCAHVYLRVAGATGRY</sequence>
<evidence type="ECO:0000256" key="4">
    <source>
        <dbReference type="ARBA" id="ARBA00022737"/>
    </source>
</evidence>
<keyword evidence="13" id="KW-1185">Reference proteome</keyword>
<comment type="function">
    <text evidence="9">Catalyzes the phosphatidyl group transfer from one phosphatidylglycerol molecule to another to form cardiolipin (CL) (diphosphatidylglycerol) and glycerol.</text>
</comment>
<dbReference type="CDD" id="cd09159">
    <property type="entry name" value="PLDc_ybhO_like_2"/>
    <property type="match status" value="1"/>
</dbReference>
<keyword evidence="8 9" id="KW-1208">Phospholipid metabolism</keyword>
<organism evidence="12 13">
    <name type="scientific">Caldimonas aquatica</name>
    <dbReference type="NCBI Taxonomy" id="376175"/>
    <lineage>
        <taxon>Bacteria</taxon>
        <taxon>Pseudomonadati</taxon>
        <taxon>Pseudomonadota</taxon>
        <taxon>Betaproteobacteria</taxon>
        <taxon>Burkholderiales</taxon>
        <taxon>Sphaerotilaceae</taxon>
        <taxon>Caldimonas</taxon>
    </lineage>
</organism>
<dbReference type="Pfam" id="PF13091">
    <property type="entry name" value="PLDc_2"/>
    <property type="match status" value="2"/>
</dbReference>
<evidence type="ECO:0000256" key="8">
    <source>
        <dbReference type="ARBA" id="ARBA00023264"/>
    </source>
</evidence>
<evidence type="ECO:0000256" key="7">
    <source>
        <dbReference type="ARBA" id="ARBA00023209"/>
    </source>
</evidence>
<dbReference type="SUPFAM" id="SSF56024">
    <property type="entry name" value="Phospholipase D/nuclease"/>
    <property type="match status" value="2"/>
</dbReference>
<evidence type="ECO:0000259" key="11">
    <source>
        <dbReference type="PROSITE" id="PS50035"/>
    </source>
</evidence>
<keyword evidence="6 9" id="KW-0472">Membrane</keyword>
<evidence type="ECO:0000256" key="6">
    <source>
        <dbReference type="ARBA" id="ARBA00023136"/>
    </source>
</evidence>
<dbReference type="PANTHER" id="PTHR21248">
    <property type="entry name" value="CARDIOLIPIN SYNTHASE"/>
    <property type="match status" value="1"/>
</dbReference>
<feature type="active site" evidence="9">
    <location>
        <position position="159"/>
    </location>
</feature>
<evidence type="ECO:0000256" key="9">
    <source>
        <dbReference type="HAMAP-Rule" id="MF_01917"/>
    </source>
</evidence>
<evidence type="ECO:0000256" key="5">
    <source>
        <dbReference type="ARBA" id="ARBA00023098"/>
    </source>
</evidence>
<dbReference type="Gene3D" id="3.30.870.10">
    <property type="entry name" value="Endonuclease Chain A"/>
    <property type="match status" value="2"/>
</dbReference>
<dbReference type="SMART" id="SM00155">
    <property type="entry name" value="PLDc"/>
    <property type="match status" value="2"/>
</dbReference>
<dbReference type="InterPro" id="IPR025202">
    <property type="entry name" value="PLD-like_dom"/>
</dbReference>
<keyword evidence="2 9" id="KW-0444">Lipid biosynthesis</keyword>
<keyword evidence="5 9" id="KW-0443">Lipid metabolism</keyword>
<feature type="domain" description="PLD phosphodiesterase" evidence="11">
    <location>
        <begin position="353"/>
        <end position="380"/>
    </location>
</feature>
<proteinExistence type="inferred from homology"/>
<keyword evidence="1 9" id="KW-1003">Cell membrane</keyword>
<dbReference type="NCBIfam" id="NF008427">
    <property type="entry name" value="PRK11263.1"/>
    <property type="match status" value="1"/>
</dbReference>
<dbReference type="PROSITE" id="PS50035">
    <property type="entry name" value="PLD"/>
    <property type="match status" value="2"/>
</dbReference>
<dbReference type="HAMAP" id="MF_01917">
    <property type="entry name" value="Cardiolipin_synth_ClsB"/>
    <property type="match status" value="1"/>
</dbReference>
<comment type="catalytic activity">
    <reaction evidence="9">
        <text>2 a 1,2-diacyl-sn-glycero-3-phospho-(1'-sn-glycerol) = a cardiolipin + glycerol</text>
        <dbReference type="Rhea" id="RHEA:31451"/>
        <dbReference type="ChEBI" id="CHEBI:17754"/>
        <dbReference type="ChEBI" id="CHEBI:62237"/>
        <dbReference type="ChEBI" id="CHEBI:64716"/>
    </reaction>
</comment>
<keyword evidence="3 9" id="KW-0808">Transferase</keyword>
<comment type="similarity">
    <text evidence="9">Belongs to the phospholipase D family. Cardiolipin synthase subfamily. ClsB sub-subfamily.</text>
</comment>
<keyword evidence="4" id="KW-0677">Repeat</keyword>
<name>A0ABY6MWP1_9BURK</name>
<feature type="active site" evidence="9">
    <location>
        <position position="360"/>
    </location>
</feature>
<dbReference type="InterPro" id="IPR030872">
    <property type="entry name" value="Cardiolipin_synth_ClsB"/>
</dbReference>
<evidence type="ECO:0000313" key="13">
    <source>
        <dbReference type="Proteomes" id="UP001163266"/>
    </source>
</evidence>
<evidence type="ECO:0000256" key="2">
    <source>
        <dbReference type="ARBA" id="ARBA00022516"/>
    </source>
</evidence>
<dbReference type="PANTHER" id="PTHR21248:SF23">
    <property type="entry name" value="CARDIOLIPIN SYNTHASE B"/>
    <property type="match status" value="1"/>
</dbReference>
<evidence type="ECO:0000256" key="10">
    <source>
        <dbReference type="SAM" id="MobiDB-lite"/>
    </source>
</evidence>
<feature type="active site" evidence="9">
    <location>
        <position position="152"/>
    </location>
</feature>
<feature type="compositionally biased region" description="Pro residues" evidence="10">
    <location>
        <begin position="1"/>
        <end position="12"/>
    </location>
</feature>
<dbReference type="InterPro" id="IPR001736">
    <property type="entry name" value="PLipase_D/transphosphatidylase"/>
</dbReference>
<protein>
    <recommendedName>
        <fullName evidence="9">Cardiolipin synthase B</fullName>
        <shortName evidence="9">CL synthase</shortName>
        <ecNumber evidence="9">2.7.8.-</ecNumber>
    </recommendedName>
</protein>